<evidence type="ECO:0000313" key="2">
    <source>
        <dbReference type="Proteomes" id="UP000277928"/>
    </source>
</evidence>
<proteinExistence type="predicted"/>
<evidence type="ECO:0000313" key="1">
    <source>
        <dbReference type="EMBL" id="VDK76007.1"/>
    </source>
</evidence>
<sequence length="145" mass="16926">MFALNKIYRFCSLKWFKLQQIDITPSLFTFDVLGNAFNEQTDVRHALDKRISPREYVFLSIADGESFPLAFIESFYPHLSSGRDMAKQNGTFSTTLLHAFKTFEPIIANLWSWIQFGMKEDAQCQAYRKDYYLGFLAEKKLSPVR</sequence>
<dbReference type="Proteomes" id="UP000277928">
    <property type="component" value="Unassembled WGS sequence"/>
</dbReference>
<organism evidence="1 2">
    <name type="scientific">Litomosoides sigmodontis</name>
    <name type="common">Filarial nematode worm</name>
    <dbReference type="NCBI Taxonomy" id="42156"/>
    <lineage>
        <taxon>Eukaryota</taxon>
        <taxon>Metazoa</taxon>
        <taxon>Ecdysozoa</taxon>
        <taxon>Nematoda</taxon>
        <taxon>Chromadorea</taxon>
        <taxon>Rhabditida</taxon>
        <taxon>Spirurina</taxon>
        <taxon>Spiruromorpha</taxon>
        <taxon>Filarioidea</taxon>
        <taxon>Onchocercidae</taxon>
        <taxon>Litomosoides</taxon>
    </lineage>
</organism>
<gene>
    <name evidence="1" type="ORF">NLS_LOCUS3138</name>
</gene>
<dbReference type="AlphaFoldDB" id="A0A3P6STY4"/>
<dbReference type="EMBL" id="UYRX01000162">
    <property type="protein sequence ID" value="VDK76007.1"/>
    <property type="molecule type" value="Genomic_DNA"/>
</dbReference>
<protein>
    <submittedName>
        <fullName evidence="1">Uncharacterized protein</fullName>
    </submittedName>
</protein>
<keyword evidence="2" id="KW-1185">Reference proteome</keyword>
<dbReference type="OrthoDB" id="5853650at2759"/>
<accession>A0A3P6STY4</accession>
<reference evidence="1 2" key="1">
    <citation type="submission" date="2018-08" db="EMBL/GenBank/DDBJ databases">
        <authorList>
            <person name="Laetsch R D."/>
            <person name="Stevens L."/>
            <person name="Kumar S."/>
            <person name="Blaxter L. M."/>
        </authorList>
    </citation>
    <scope>NUCLEOTIDE SEQUENCE [LARGE SCALE GENOMIC DNA]</scope>
</reference>
<name>A0A3P6STY4_LITSI</name>